<evidence type="ECO:0000313" key="2">
    <source>
        <dbReference type="Proteomes" id="UP001595850"/>
    </source>
</evidence>
<keyword evidence="2" id="KW-1185">Reference proteome</keyword>
<gene>
    <name evidence="1" type="ORF">ACFOWE_17900</name>
</gene>
<protein>
    <submittedName>
        <fullName evidence="1">Uncharacterized protein</fullName>
    </submittedName>
</protein>
<proteinExistence type="predicted"/>
<accession>A0ABV8I7Y4</accession>
<name>A0ABV8I7Y4_9ACTN</name>
<dbReference type="RefSeq" id="WP_377289193.1">
    <property type="nucleotide sequence ID" value="NZ_JBHSBM010000018.1"/>
</dbReference>
<dbReference type="EMBL" id="JBHSBM010000018">
    <property type="protein sequence ID" value="MFC4060182.1"/>
    <property type="molecule type" value="Genomic_DNA"/>
</dbReference>
<evidence type="ECO:0000313" key="1">
    <source>
        <dbReference type="EMBL" id="MFC4060182.1"/>
    </source>
</evidence>
<sequence length="106" mass="11449">MIAAARLASVTARRDKVVAELRAYQQARADYIAGTGGPKAIEDARSIATAVVGRYLLDLADLIADERADDATTMRAMAALLQHKKTITPRELTDQADLAERLARLA</sequence>
<reference evidence="2" key="1">
    <citation type="journal article" date="2019" name="Int. J. Syst. Evol. Microbiol.">
        <title>The Global Catalogue of Microorganisms (GCM) 10K type strain sequencing project: providing services to taxonomists for standard genome sequencing and annotation.</title>
        <authorList>
            <consortium name="The Broad Institute Genomics Platform"/>
            <consortium name="The Broad Institute Genome Sequencing Center for Infectious Disease"/>
            <person name="Wu L."/>
            <person name="Ma J."/>
        </authorList>
    </citation>
    <scope>NUCLEOTIDE SEQUENCE [LARGE SCALE GENOMIC DNA]</scope>
    <source>
        <strain evidence="2">TBRC 4489</strain>
    </source>
</reference>
<organism evidence="1 2">
    <name type="scientific">Planomonospora corallina</name>
    <dbReference type="NCBI Taxonomy" id="1806052"/>
    <lineage>
        <taxon>Bacteria</taxon>
        <taxon>Bacillati</taxon>
        <taxon>Actinomycetota</taxon>
        <taxon>Actinomycetes</taxon>
        <taxon>Streptosporangiales</taxon>
        <taxon>Streptosporangiaceae</taxon>
        <taxon>Planomonospora</taxon>
    </lineage>
</organism>
<comment type="caution">
    <text evidence="1">The sequence shown here is derived from an EMBL/GenBank/DDBJ whole genome shotgun (WGS) entry which is preliminary data.</text>
</comment>
<dbReference type="Proteomes" id="UP001595850">
    <property type="component" value="Unassembled WGS sequence"/>
</dbReference>